<dbReference type="SUPFAM" id="SSF109998">
    <property type="entry name" value="Triger factor/SurA peptide-binding domain-like"/>
    <property type="match status" value="1"/>
</dbReference>
<organism evidence="13">
    <name type="scientific">Candidatus Caldatribacterium californiense</name>
    <dbReference type="NCBI Taxonomy" id="1454726"/>
    <lineage>
        <taxon>Bacteria</taxon>
        <taxon>Pseudomonadati</taxon>
        <taxon>Atribacterota</taxon>
        <taxon>Atribacteria</taxon>
        <taxon>Atribacterales</taxon>
        <taxon>Candidatus Caldatribacteriaceae</taxon>
        <taxon>Candidatus Caldatribacterium</taxon>
    </lineage>
</organism>
<dbReference type="EC" id="5.2.1.8" evidence="3 9"/>
<dbReference type="HAMAP" id="MF_00303">
    <property type="entry name" value="Trigger_factor_Tig"/>
    <property type="match status" value="1"/>
</dbReference>
<dbReference type="EMBL" id="DTFV01000057">
    <property type="protein sequence ID" value="HGI30444.1"/>
    <property type="molecule type" value="Genomic_DNA"/>
</dbReference>
<dbReference type="Gene3D" id="3.30.70.1050">
    <property type="entry name" value="Trigger factor ribosome-binding domain"/>
    <property type="match status" value="1"/>
</dbReference>
<dbReference type="GO" id="GO:0044183">
    <property type="term" value="F:protein folding chaperone"/>
    <property type="evidence" value="ECO:0007669"/>
    <property type="project" value="TreeGrafter"/>
</dbReference>
<dbReference type="InterPro" id="IPR036611">
    <property type="entry name" value="Trigger_fac_ribosome-bd_sf"/>
</dbReference>
<gene>
    <name evidence="9 13" type="primary">tig</name>
    <name evidence="13" type="ORF">ENV30_03940</name>
</gene>
<dbReference type="PANTHER" id="PTHR30560:SF3">
    <property type="entry name" value="TRIGGER FACTOR-LIKE PROTEIN TIG, CHLOROPLASTIC"/>
    <property type="match status" value="1"/>
</dbReference>
<name>A0A7V3YG02_9BACT</name>
<comment type="function">
    <text evidence="9">Involved in protein export. Acts as a chaperone by maintaining the newly synthesized protein in an open conformation. Functions as a peptidyl-prolyl cis-trans isomerase.</text>
</comment>
<keyword evidence="9" id="KW-0131">Cell cycle</keyword>
<evidence type="ECO:0000256" key="1">
    <source>
        <dbReference type="ARBA" id="ARBA00000971"/>
    </source>
</evidence>
<evidence type="ECO:0000256" key="3">
    <source>
        <dbReference type="ARBA" id="ARBA00013194"/>
    </source>
</evidence>
<dbReference type="GO" id="GO:0003755">
    <property type="term" value="F:peptidyl-prolyl cis-trans isomerase activity"/>
    <property type="evidence" value="ECO:0007669"/>
    <property type="project" value="UniProtKB-UniRule"/>
</dbReference>
<evidence type="ECO:0000313" key="13">
    <source>
        <dbReference type="EMBL" id="HGI30444.1"/>
    </source>
</evidence>
<evidence type="ECO:0000256" key="2">
    <source>
        <dbReference type="ARBA" id="ARBA00005464"/>
    </source>
</evidence>
<protein>
    <recommendedName>
        <fullName evidence="4 9">Trigger factor</fullName>
        <shortName evidence="9">TF</shortName>
        <ecNumber evidence="3 9">5.2.1.8</ecNumber>
    </recommendedName>
    <alternativeName>
        <fullName evidence="8 9">PPIase</fullName>
    </alternativeName>
</protein>
<dbReference type="GO" id="GO:0005737">
    <property type="term" value="C:cytoplasm"/>
    <property type="evidence" value="ECO:0007669"/>
    <property type="project" value="UniProtKB-SubCell"/>
</dbReference>
<dbReference type="InterPro" id="IPR027304">
    <property type="entry name" value="Trigger_fact/SurA_dom_sf"/>
</dbReference>
<comment type="caution">
    <text evidence="13">The sequence shown here is derived from an EMBL/GenBank/DDBJ whole genome shotgun (WGS) entry which is preliminary data.</text>
</comment>
<feature type="domain" description="Trigger factor C-terminal" evidence="12">
    <location>
        <begin position="267"/>
        <end position="427"/>
    </location>
</feature>
<comment type="similarity">
    <text evidence="2 9">Belongs to the FKBP-type PPIase family. Tig subfamily.</text>
</comment>
<evidence type="ECO:0000256" key="8">
    <source>
        <dbReference type="ARBA" id="ARBA00029986"/>
    </source>
</evidence>
<dbReference type="Gene3D" id="1.10.3120.10">
    <property type="entry name" value="Trigger factor, C-terminal domain"/>
    <property type="match status" value="1"/>
</dbReference>
<dbReference type="AlphaFoldDB" id="A0A7V3YG02"/>
<dbReference type="GO" id="GO:0051083">
    <property type="term" value="P:'de novo' cotranslational protein folding"/>
    <property type="evidence" value="ECO:0007669"/>
    <property type="project" value="TreeGrafter"/>
</dbReference>
<dbReference type="Gene3D" id="3.10.50.40">
    <property type="match status" value="1"/>
</dbReference>
<keyword evidence="9" id="KW-0132">Cell division</keyword>
<keyword evidence="9" id="KW-0963">Cytoplasm</keyword>
<proteinExistence type="inferred from homology"/>
<dbReference type="SUPFAM" id="SSF102735">
    <property type="entry name" value="Trigger factor ribosome-binding domain"/>
    <property type="match status" value="1"/>
</dbReference>
<comment type="subcellular location">
    <subcellularLocation>
        <location evidence="9">Cytoplasm</location>
    </subcellularLocation>
    <text evidence="9">About half TF is bound to the ribosome near the polypeptide exit tunnel while the other half is free in the cytoplasm.</text>
</comment>
<dbReference type="GO" id="GO:0043335">
    <property type="term" value="P:protein unfolding"/>
    <property type="evidence" value="ECO:0007669"/>
    <property type="project" value="TreeGrafter"/>
</dbReference>
<reference evidence="13" key="1">
    <citation type="journal article" date="2020" name="mSystems">
        <title>Genome- and Community-Level Interaction Insights into Carbon Utilization and Element Cycling Functions of Hydrothermarchaeota in Hydrothermal Sediment.</title>
        <authorList>
            <person name="Zhou Z."/>
            <person name="Liu Y."/>
            <person name="Xu W."/>
            <person name="Pan J."/>
            <person name="Luo Z.H."/>
            <person name="Li M."/>
        </authorList>
    </citation>
    <scope>NUCLEOTIDE SEQUENCE [LARGE SCALE GENOMIC DNA]</scope>
    <source>
        <strain evidence="13">SpSt-747</strain>
    </source>
</reference>
<evidence type="ECO:0000256" key="7">
    <source>
        <dbReference type="ARBA" id="ARBA00023235"/>
    </source>
</evidence>
<evidence type="ECO:0000256" key="4">
    <source>
        <dbReference type="ARBA" id="ARBA00016902"/>
    </source>
</evidence>
<accession>A0A7V3YG02</accession>
<dbReference type="InterPro" id="IPR008880">
    <property type="entry name" value="Trigger_fac_C"/>
</dbReference>
<dbReference type="Pfam" id="PF05698">
    <property type="entry name" value="Trigger_C"/>
    <property type="match status" value="1"/>
</dbReference>
<keyword evidence="7 9" id="KW-0413">Isomerase</keyword>
<evidence type="ECO:0000256" key="10">
    <source>
        <dbReference type="SAM" id="MobiDB-lite"/>
    </source>
</evidence>
<feature type="domain" description="Trigger factor ribosome-binding bacterial" evidence="11">
    <location>
        <begin position="35"/>
        <end position="176"/>
    </location>
</feature>
<dbReference type="PIRSF" id="PIRSF003095">
    <property type="entry name" value="Trigger_factor"/>
    <property type="match status" value="1"/>
</dbReference>
<dbReference type="PANTHER" id="PTHR30560">
    <property type="entry name" value="TRIGGER FACTOR CHAPERONE AND PEPTIDYL-PROLYL CIS/TRANS ISOMERASE"/>
    <property type="match status" value="1"/>
</dbReference>
<evidence type="ECO:0000256" key="5">
    <source>
        <dbReference type="ARBA" id="ARBA00023110"/>
    </source>
</evidence>
<feature type="region of interest" description="Disordered" evidence="10">
    <location>
        <begin position="1"/>
        <end position="27"/>
    </location>
</feature>
<sequence length="457" mass="53199">MASKVDTPPRETYNSSDAGKLEEKGGTVSMVEVTKKEEKEKHVFELEVEVAKERVDQVLESIYRDFNLRVAVPGFRKGRVPRAILRARLGKEAFLDELVHRLIPEATKEVLEREGIDVVGEPDVEILHVEEGEPLRFRLKVIENPEVLLARPEELEVRKYRLEVRESDIDAYIEELRRRFGQWEEQEGPVVSGDMVIVAVGDKQYTVYAGGEQHPLAQEVLGMRRGERRVVALEGEEKELELLTIFRKRLPEVNEEFIKRFGEDYASVEAFREDVRKFLERQAQEMVQERLQEEAVVALCRESQVHIPEPLLEEETRRVIQLFEERLRESGTTLERYLELTGYDFATFSEKMRNVARWRLKKHFVLEKYAKEYGLEVTEEEFHRLVESVAKRTGKPLEKVAERLVRSNALVEAANRLLSSKLVEDLLSRVRTKEITEPLNFDQWQALGDPEEEMVQG</sequence>
<keyword evidence="5 9" id="KW-0697">Rotamase</keyword>
<dbReference type="GO" id="GO:0051301">
    <property type="term" value="P:cell division"/>
    <property type="evidence" value="ECO:0007669"/>
    <property type="project" value="UniProtKB-KW"/>
</dbReference>
<dbReference type="GO" id="GO:0015031">
    <property type="term" value="P:protein transport"/>
    <property type="evidence" value="ECO:0007669"/>
    <property type="project" value="UniProtKB-UniRule"/>
</dbReference>
<evidence type="ECO:0000256" key="9">
    <source>
        <dbReference type="HAMAP-Rule" id="MF_00303"/>
    </source>
</evidence>
<keyword evidence="6 9" id="KW-0143">Chaperone</keyword>
<dbReference type="InterPro" id="IPR005215">
    <property type="entry name" value="Trig_fac"/>
</dbReference>
<dbReference type="InterPro" id="IPR046357">
    <property type="entry name" value="PPIase_dom_sf"/>
</dbReference>
<evidence type="ECO:0000259" key="11">
    <source>
        <dbReference type="Pfam" id="PF05697"/>
    </source>
</evidence>
<dbReference type="InterPro" id="IPR008881">
    <property type="entry name" value="Trigger_fac_ribosome-bd_bac"/>
</dbReference>
<evidence type="ECO:0000259" key="12">
    <source>
        <dbReference type="Pfam" id="PF05698"/>
    </source>
</evidence>
<dbReference type="Pfam" id="PF05697">
    <property type="entry name" value="Trigger_N"/>
    <property type="match status" value="1"/>
</dbReference>
<dbReference type="NCBIfam" id="TIGR00115">
    <property type="entry name" value="tig"/>
    <property type="match status" value="1"/>
</dbReference>
<comment type="domain">
    <text evidence="9">Consists of 3 domains; the N-terminus binds the ribosome, the middle domain has PPIase activity, while the C-terminus has intrinsic chaperone activity on its own.</text>
</comment>
<dbReference type="GO" id="GO:0043022">
    <property type="term" value="F:ribosome binding"/>
    <property type="evidence" value="ECO:0007669"/>
    <property type="project" value="TreeGrafter"/>
</dbReference>
<evidence type="ECO:0000256" key="6">
    <source>
        <dbReference type="ARBA" id="ARBA00023186"/>
    </source>
</evidence>
<dbReference type="InterPro" id="IPR037041">
    <property type="entry name" value="Trigger_fac_C_sf"/>
</dbReference>
<comment type="catalytic activity">
    <reaction evidence="1 9">
        <text>[protein]-peptidylproline (omega=180) = [protein]-peptidylproline (omega=0)</text>
        <dbReference type="Rhea" id="RHEA:16237"/>
        <dbReference type="Rhea" id="RHEA-COMP:10747"/>
        <dbReference type="Rhea" id="RHEA-COMP:10748"/>
        <dbReference type="ChEBI" id="CHEBI:83833"/>
        <dbReference type="ChEBI" id="CHEBI:83834"/>
        <dbReference type="EC" id="5.2.1.8"/>
    </reaction>
</comment>